<dbReference type="EMBL" id="VFJC01000012">
    <property type="protein sequence ID" value="KAB5559341.1"/>
    <property type="molecule type" value="Genomic_DNA"/>
</dbReference>
<evidence type="ECO:0000256" key="1">
    <source>
        <dbReference type="SAM" id="MobiDB-lite"/>
    </source>
</evidence>
<sequence>MALTVNVGASLPHPSFGENLSRLSNIPFWGGYQTDEKPCETTFRQDFKSFASLIKRAAIHHPSLAKVEHKDLQHIREYETEVASSFTPHRLSPLSRIPAWTKLTTNLKMHSDQRYKEFHTTQAESFQHLPMLSAVPRPVHLFLAASMKQGDDKLPETTQRASYVSHKVSPVVRADRKHQDAAPGITGDRKRSFFSSSYNDAFQYRWSTPPPTTETQFHSSLVMGDKDKISESETTHSASFHYTGAQSPVLLKKRLHVNLGDLRDHEWTTTTSEAFNAIKPEQVHIQLGNVTLSSIPRGDTDTKRNQERSTTTTNRVFFSEENHKHFPVRMDNPSLRTKSNVEFGRLSMAGMFYSTTAQESYPHKYAIRVKPRIYPSGRVLADQEPGPAVTTVQSDYVPLNTRRRILNPEQLYQIKASHIRPPNSEFYFTTTHKEAFSLKPKSKVSLDNPPRQHFSHMQF</sequence>
<comment type="caution">
    <text evidence="2">The sequence shown here is derived from an EMBL/GenBank/DDBJ whole genome shotgun (WGS) entry which is preliminary data.</text>
</comment>
<dbReference type="PANTHER" id="PTHR34828">
    <property type="entry name" value="TESTIS-EXPRESSED PROTEIN 45"/>
    <property type="match status" value="1"/>
</dbReference>
<protein>
    <submittedName>
        <fullName evidence="2">Uncharacterized protein</fullName>
    </submittedName>
</protein>
<dbReference type="AlphaFoldDB" id="A0A5N5MY22"/>
<dbReference type="Pfam" id="PF15373">
    <property type="entry name" value="SAXO5-like"/>
    <property type="match status" value="1"/>
</dbReference>
<reference evidence="2 3" key="1">
    <citation type="submission" date="2019-06" db="EMBL/GenBank/DDBJ databases">
        <title>A chromosome-scale genome assembly of the striped catfish, Pangasianodon hypophthalmus.</title>
        <authorList>
            <person name="Wen M."/>
            <person name="Zahm M."/>
            <person name="Roques C."/>
            <person name="Cabau C."/>
            <person name="Klopp C."/>
            <person name="Donnadieu C."/>
            <person name="Jouanno E."/>
            <person name="Avarre J.-C."/>
            <person name="Campet M."/>
            <person name="Ha T.T.T."/>
            <person name="Dugue R."/>
            <person name="Lampietro C."/>
            <person name="Louis A."/>
            <person name="Herpin A."/>
            <person name="Echchiki A."/>
            <person name="Berthelot C."/>
            <person name="Parey E."/>
            <person name="Roest-Crollius H."/>
            <person name="Braasch I."/>
            <person name="Postlethwait J."/>
            <person name="Bobe J."/>
            <person name="Montfort J."/>
            <person name="Bouchez O."/>
            <person name="Begum T."/>
            <person name="Schartl M."/>
            <person name="Guiguen Y."/>
        </authorList>
    </citation>
    <scope>NUCLEOTIDE SEQUENCE [LARGE SCALE GENOMIC DNA]</scope>
    <source>
        <strain evidence="2 3">Indonesia</strain>
        <tissue evidence="2">Blood</tissue>
    </source>
</reference>
<evidence type="ECO:0000313" key="3">
    <source>
        <dbReference type="Proteomes" id="UP000327468"/>
    </source>
</evidence>
<dbReference type="InterPro" id="IPR028001">
    <property type="entry name" value="SAXO5"/>
</dbReference>
<keyword evidence="3" id="KW-1185">Reference proteome</keyword>
<organism evidence="2 3">
    <name type="scientific">Pangasianodon hypophthalmus</name>
    <name type="common">Striped catfish</name>
    <name type="synonym">Helicophagus hypophthalmus</name>
    <dbReference type="NCBI Taxonomy" id="310915"/>
    <lineage>
        <taxon>Eukaryota</taxon>
        <taxon>Metazoa</taxon>
        <taxon>Chordata</taxon>
        <taxon>Craniata</taxon>
        <taxon>Vertebrata</taxon>
        <taxon>Euteleostomi</taxon>
        <taxon>Actinopterygii</taxon>
        <taxon>Neopterygii</taxon>
        <taxon>Teleostei</taxon>
        <taxon>Ostariophysi</taxon>
        <taxon>Siluriformes</taxon>
        <taxon>Pangasiidae</taxon>
        <taxon>Pangasianodon</taxon>
    </lineage>
</organism>
<evidence type="ECO:0000313" key="2">
    <source>
        <dbReference type="EMBL" id="KAB5559341.1"/>
    </source>
</evidence>
<proteinExistence type="predicted"/>
<name>A0A5N5MY22_PANHP</name>
<feature type="region of interest" description="Disordered" evidence="1">
    <location>
        <begin position="440"/>
        <end position="459"/>
    </location>
</feature>
<accession>A0A5N5MY22</accession>
<dbReference type="Proteomes" id="UP000327468">
    <property type="component" value="Chromosome 11"/>
</dbReference>
<dbReference type="PANTHER" id="PTHR34828:SF1">
    <property type="entry name" value="TESTIS-EXPRESSED PROTEIN 45"/>
    <property type="match status" value="1"/>
</dbReference>
<gene>
    <name evidence="2" type="ORF">PHYPO_G00027930</name>
</gene>